<feature type="transmembrane region" description="Helical" evidence="2">
    <location>
        <begin position="73"/>
        <end position="92"/>
    </location>
</feature>
<gene>
    <name evidence="3" type="ORF">GCM10009681_28970</name>
</gene>
<keyword evidence="4" id="KW-1185">Reference proteome</keyword>
<feature type="compositionally biased region" description="Polar residues" evidence="1">
    <location>
        <begin position="196"/>
        <end position="207"/>
    </location>
</feature>
<evidence type="ECO:0000256" key="2">
    <source>
        <dbReference type="SAM" id="Phobius"/>
    </source>
</evidence>
<feature type="compositionally biased region" description="Low complexity" evidence="1">
    <location>
        <begin position="232"/>
        <end position="252"/>
    </location>
</feature>
<dbReference type="EMBL" id="BAAALS010000012">
    <property type="protein sequence ID" value="GAA1755980.1"/>
    <property type="molecule type" value="Genomic_DNA"/>
</dbReference>
<feature type="transmembrane region" description="Helical" evidence="2">
    <location>
        <begin position="98"/>
        <end position="118"/>
    </location>
</feature>
<evidence type="ECO:0000313" key="4">
    <source>
        <dbReference type="Proteomes" id="UP001500655"/>
    </source>
</evidence>
<feature type="region of interest" description="Disordered" evidence="1">
    <location>
        <begin position="128"/>
        <end position="260"/>
    </location>
</feature>
<protein>
    <recommendedName>
        <fullName evidence="5">DUF2637 domain-containing protein</fullName>
    </recommendedName>
</protein>
<name>A0ABN2KH40_9ACTN</name>
<dbReference type="RefSeq" id="WP_344081572.1">
    <property type="nucleotide sequence ID" value="NZ_BAAALS010000012.1"/>
</dbReference>
<comment type="caution">
    <text evidence="3">The sequence shown here is derived from an EMBL/GenBank/DDBJ whole genome shotgun (WGS) entry which is preliminary data.</text>
</comment>
<feature type="transmembrane region" description="Helical" evidence="2">
    <location>
        <begin position="42"/>
        <end position="61"/>
    </location>
</feature>
<keyword evidence="2" id="KW-1133">Transmembrane helix</keyword>
<proteinExistence type="predicted"/>
<reference evidence="3 4" key="1">
    <citation type="journal article" date="2019" name="Int. J. Syst. Evol. Microbiol.">
        <title>The Global Catalogue of Microorganisms (GCM) 10K type strain sequencing project: providing services to taxonomists for standard genome sequencing and annotation.</title>
        <authorList>
            <consortium name="The Broad Institute Genomics Platform"/>
            <consortium name="The Broad Institute Genome Sequencing Center for Infectious Disease"/>
            <person name="Wu L."/>
            <person name="Ma J."/>
        </authorList>
    </citation>
    <scope>NUCLEOTIDE SEQUENCE [LARGE SCALE GENOMIC DNA]</scope>
    <source>
        <strain evidence="3 4">JCM 13249</strain>
    </source>
</reference>
<dbReference type="InterPro" id="IPR021235">
    <property type="entry name" value="DUF2637"/>
</dbReference>
<dbReference type="Pfam" id="PF10935">
    <property type="entry name" value="DUF2637"/>
    <property type="match status" value="1"/>
</dbReference>
<keyword evidence="2" id="KW-0812">Transmembrane</keyword>
<accession>A0ABN2KH40</accession>
<sequence>MSTNTTRLASNLSAAVVAGIAAWSSYHHMVSVALSVGERPDVAYVLPLSVDGMLVVASVAMVDDRRNGRRVRWSARIAFATGVVASVAANVAAAEPSVGARIVAAWPAVALLLTVELLSRTGRLLTRNEEPAAEEPSYPQAYQVDEPMPSYVDELGPRHAGPPDPFPTPVSPAVSGVPVHSGVPVGSGAPAGSTAVPATTTLPSSTRIAVAQALPPAGPTAARHASERRARAAQSSSPTTRTSARVSSARPRPAAEDAES</sequence>
<keyword evidence="2" id="KW-0472">Membrane</keyword>
<organism evidence="3 4">
    <name type="scientific">Luedemannella helvata</name>
    <dbReference type="NCBI Taxonomy" id="349315"/>
    <lineage>
        <taxon>Bacteria</taxon>
        <taxon>Bacillati</taxon>
        <taxon>Actinomycetota</taxon>
        <taxon>Actinomycetes</taxon>
        <taxon>Micromonosporales</taxon>
        <taxon>Micromonosporaceae</taxon>
        <taxon>Luedemannella</taxon>
    </lineage>
</organism>
<dbReference type="Proteomes" id="UP001500655">
    <property type="component" value="Unassembled WGS sequence"/>
</dbReference>
<evidence type="ECO:0000313" key="3">
    <source>
        <dbReference type="EMBL" id="GAA1755980.1"/>
    </source>
</evidence>
<evidence type="ECO:0008006" key="5">
    <source>
        <dbReference type="Google" id="ProtNLM"/>
    </source>
</evidence>
<feature type="compositionally biased region" description="Low complexity" evidence="1">
    <location>
        <begin position="171"/>
        <end position="190"/>
    </location>
</feature>
<evidence type="ECO:0000256" key="1">
    <source>
        <dbReference type="SAM" id="MobiDB-lite"/>
    </source>
</evidence>
<feature type="compositionally biased region" description="Pro residues" evidence="1">
    <location>
        <begin position="160"/>
        <end position="170"/>
    </location>
</feature>
<feature type="transmembrane region" description="Helical" evidence="2">
    <location>
        <begin position="12"/>
        <end position="30"/>
    </location>
</feature>